<dbReference type="PANTHER" id="PTHR31286">
    <property type="entry name" value="GLYCINE-RICH CELL WALL STRUCTURAL PROTEIN 1.8-LIKE"/>
    <property type="match status" value="1"/>
</dbReference>
<dbReference type="InterPro" id="IPR025836">
    <property type="entry name" value="Zn_knuckle_CX2CX4HX4C"/>
</dbReference>
<dbReference type="Pfam" id="PF14392">
    <property type="entry name" value="zf-CCHC_4"/>
    <property type="match status" value="1"/>
</dbReference>
<dbReference type="Pfam" id="PF14111">
    <property type="entry name" value="DUF4283"/>
    <property type="match status" value="1"/>
</dbReference>
<protein>
    <recommendedName>
        <fullName evidence="5">DUF4283 domain-containing protein</fullName>
    </recommendedName>
</protein>
<evidence type="ECO:0000259" key="2">
    <source>
        <dbReference type="Pfam" id="PF14111"/>
    </source>
</evidence>
<dbReference type="EMBL" id="JACGWK010000734">
    <property type="protein sequence ID" value="KAL0295232.1"/>
    <property type="molecule type" value="Genomic_DNA"/>
</dbReference>
<dbReference type="InterPro" id="IPR040256">
    <property type="entry name" value="At4g02000-like"/>
</dbReference>
<reference evidence="4" key="1">
    <citation type="submission" date="2020-06" db="EMBL/GenBank/DDBJ databases">
        <authorList>
            <person name="Li T."/>
            <person name="Hu X."/>
            <person name="Zhang T."/>
            <person name="Song X."/>
            <person name="Zhang H."/>
            <person name="Dai N."/>
            <person name="Sheng W."/>
            <person name="Hou X."/>
            <person name="Wei L."/>
        </authorList>
    </citation>
    <scope>NUCLEOTIDE SEQUENCE</scope>
    <source>
        <strain evidence="4">G01</strain>
        <tissue evidence="4">Leaf</tissue>
    </source>
</reference>
<feature type="domain" description="DUF4283" evidence="2">
    <location>
        <begin position="1"/>
        <end position="42"/>
    </location>
</feature>
<sequence>MSSGFYFFQFKTRTAMEEIIEGGPWLFQGQPIVLQCWEPGMSLRRQKHKQIPVWIRLKHLPMEYWTEEGLSIVASGVGTPLYSDKITRNCSRLDFARICVMLDYNSTLPKHLVVISPQLRDGKEVPTRVDIEYEWLPQICKHCCSLGHSVTACPDIKKKDYNPPVTVFVKKQQVDNKDVREADNKAELAGAKSTLGKEIKSQHHPLPPNPQIMQDDHLEKGITTSTDHGDHDIVLYNPFGILGVEHSNTEMHTETEPTGPNICSPVLGDP</sequence>
<feature type="region of interest" description="Disordered" evidence="1">
    <location>
        <begin position="251"/>
        <end position="270"/>
    </location>
</feature>
<accession>A0AAW2JL48</accession>
<organism evidence="4">
    <name type="scientific">Sesamum angustifolium</name>
    <dbReference type="NCBI Taxonomy" id="2727405"/>
    <lineage>
        <taxon>Eukaryota</taxon>
        <taxon>Viridiplantae</taxon>
        <taxon>Streptophyta</taxon>
        <taxon>Embryophyta</taxon>
        <taxon>Tracheophyta</taxon>
        <taxon>Spermatophyta</taxon>
        <taxon>Magnoliopsida</taxon>
        <taxon>eudicotyledons</taxon>
        <taxon>Gunneridae</taxon>
        <taxon>Pentapetalae</taxon>
        <taxon>asterids</taxon>
        <taxon>lamiids</taxon>
        <taxon>Lamiales</taxon>
        <taxon>Pedaliaceae</taxon>
        <taxon>Sesamum</taxon>
    </lineage>
</organism>
<feature type="domain" description="Zinc knuckle CX2CX4HX4C" evidence="3">
    <location>
        <begin position="127"/>
        <end position="154"/>
    </location>
</feature>
<dbReference type="PANTHER" id="PTHR31286:SF180">
    <property type="entry name" value="OS10G0362600 PROTEIN"/>
    <property type="match status" value="1"/>
</dbReference>
<dbReference type="AlphaFoldDB" id="A0AAW2JL48"/>
<gene>
    <name evidence="4" type="ORF">Sangu_3202900</name>
</gene>
<evidence type="ECO:0000259" key="3">
    <source>
        <dbReference type="Pfam" id="PF14392"/>
    </source>
</evidence>
<comment type="caution">
    <text evidence="4">The sequence shown here is derived from an EMBL/GenBank/DDBJ whole genome shotgun (WGS) entry which is preliminary data.</text>
</comment>
<evidence type="ECO:0000256" key="1">
    <source>
        <dbReference type="SAM" id="MobiDB-lite"/>
    </source>
</evidence>
<feature type="region of interest" description="Disordered" evidence="1">
    <location>
        <begin position="193"/>
        <end position="214"/>
    </location>
</feature>
<evidence type="ECO:0000313" key="4">
    <source>
        <dbReference type="EMBL" id="KAL0295232.1"/>
    </source>
</evidence>
<evidence type="ECO:0008006" key="5">
    <source>
        <dbReference type="Google" id="ProtNLM"/>
    </source>
</evidence>
<reference evidence="4" key="2">
    <citation type="journal article" date="2024" name="Plant">
        <title>Genomic evolution and insights into agronomic trait innovations of Sesamum species.</title>
        <authorList>
            <person name="Miao H."/>
            <person name="Wang L."/>
            <person name="Qu L."/>
            <person name="Liu H."/>
            <person name="Sun Y."/>
            <person name="Le M."/>
            <person name="Wang Q."/>
            <person name="Wei S."/>
            <person name="Zheng Y."/>
            <person name="Lin W."/>
            <person name="Duan Y."/>
            <person name="Cao H."/>
            <person name="Xiong S."/>
            <person name="Wang X."/>
            <person name="Wei L."/>
            <person name="Li C."/>
            <person name="Ma Q."/>
            <person name="Ju M."/>
            <person name="Zhao R."/>
            <person name="Li G."/>
            <person name="Mu C."/>
            <person name="Tian Q."/>
            <person name="Mei H."/>
            <person name="Zhang T."/>
            <person name="Gao T."/>
            <person name="Zhang H."/>
        </authorList>
    </citation>
    <scope>NUCLEOTIDE SEQUENCE</scope>
    <source>
        <strain evidence="4">G01</strain>
    </source>
</reference>
<proteinExistence type="predicted"/>
<name>A0AAW2JL48_9LAMI</name>
<dbReference type="InterPro" id="IPR025558">
    <property type="entry name" value="DUF4283"/>
</dbReference>